<gene>
    <name evidence="1" type="ORF">AWB78_01444</name>
</gene>
<dbReference type="EMBL" id="FCOX02000005">
    <property type="protein sequence ID" value="SAK55109.1"/>
    <property type="molecule type" value="Genomic_DNA"/>
</dbReference>
<organism evidence="1 2">
    <name type="scientific">Caballeronia calidae</name>
    <dbReference type="NCBI Taxonomy" id="1777139"/>
    <lineage>
        <taxon>Bacteria</taxon>
        <taxon>Pseudomonadati</taxon>
        <taxon>Pseudomonadota</taxon>
        <taxon>Betaproteobacteria</taxon>
        <taxon>Burkholderiales</taxon>
        <taxon>Burkholderiaceae</taxon>
        <taxon>Caballeronia</taxon>
    </lineage>
</organism>
<evidence type="ECO:0000313" key="2">
    <source>
        <dbReference type="Proteomes" id="UP000071859"/>
    </source>
</evidence>
<protein>
    <submittedName>
        <fullName evidence="1">Uncharacterized protein</fullName>
    </submittedName>
</protein>
<sequence length="68" mass="7494">MRILQKRTSTTALLPVVRTEQVAMANVASVPRTGPTMALTPPTAAEAARTCQQLRTTAVSIFRKHYWP</sequence>
<keyword evidence="2" id="KW-1185">Reference proteome</keyword>
<name>A0A158ABM5_9BURK</name>
<proteinExistence type="predicted"/>
<dbReference type="AlphaFoldDB" id="A0A158ABM5"/>
<reference evidence="1" key="1">
    <citation type="submission" date="2016-01" db="EMBL/GenBank/DDBJ databases">
        <authorList>
            <person name="Peeters C."/>
        </authorList>
    </citation>
    <scope>NUCLEOTIDE SEQUENCE</scope>
    <source>
        <strain evidence="1">LMG 29321</strain>
    </source>
</reference>
<dbReference type="Proteomes" id="UP000071859">
    <property type="component" value="Unassembled WGS sequence"/>
</dbReference>
<accession>A0A158ABM5</accession>
<comment type="caution">
    <text evidence="1">The sequence shown here is derived from an EMBL/GenBank/DDBJ whole genome shotgun (WGS) entry which is preliminary data.</text>
</comment>
<evidence type="ECO:0000313" key="1">
    <source>
        <dbReference type="EMBL" id="SAK55109.1"/>
    </source>
</evidence>